<accession>A0A2N8L2T1</accession>
<dbReference type="GO" id="GO:0015627">
    <property type="term" value="C:type II protein secretion system complex"/>
    <property type="evidence" value="ECO:0007669"/>
    <property type="project" value="UniProtKB-UniRule"/>
</dbReference>
<keyword evidence="3" id="KW-1003">Cell membrane</keyword>
<dbReference type="OrthoDB" id="5296572at2"/>
<comment type="PTM">
    <text evidence="9">Cleaved by prepilin peptidase.</text>
</comment>
<name>A0A2N8L2T1_9BURK</name>
<comment type="subunit">
    <text evidence="9">Type II secretion is composed of four main components: the outer membrane complex, the inner membrane complex, the cytoplasmic secretion ATPase and the periplasm-spanning pseudopilus.</text>
</comment>
<reference evidence="11 12" key="1">
    <citation type="submission" date="2018-01" db="EMBL/GenBank/DDBJ databases">
        <title>Draft genome sequence of Paucibacter aquatile CR182 isolated from freshwater of the Nakdong River.</title>
        <authorList>
            <person name="Choi A."/>
            <person name="Chung E.J."/>
        </authorList>
    </citation>
    <scope>NUCLEOTIDE SEQUENCE [LARGE SCALE GENOMIC DNA]</scope>
    <source>
        <strain evidence="11 12">CR182</strain>
    </source>
</reference>
<evidence type="ECO:0000256" key="6">
    <source>
        <dbReference type="ARBA" id="ARBA00022692"/>
    </source>
</evidence>
<keyword evidence="6" id="KW-0812">Transmembrane</keyword>
<sequence>MKQRLQRSQFGRNAGFTLIEVMVALVIVAIALAAGVKAAGALTDNASRLREMSAAQWCAENQLTELRLGKQFPGIGDSEFACEQFGQSYRGRLVVRPTPNPNFRRVDALVSADGEHNLLTISTIMGRF</sequence>
<keyword evidence="7" id="KW-1133">Transmembrane helix</keyword>
<keyword evidence="5 9" id="KW-0997">Cell inner membrane</keyword>
<evidence type="ECO:0000259" key="10">
    <source>
        <dbReference type="Pfam" id="PF02501"/>
    </source>
</evidence>
<dbReference type="Pfam" id="PF02501">
    <property type="entry name" value="T2SSI"/>
    <property type="match status" value="1"/>
</dbReference>
<evidence type="ECO:0000256" key="3">
    <source>
        <dbReference type="ARBA" id="ARBA00022475"/>
    </source>
</evidence>
<keyword evidence="8" id="KW-0472">Membrane</keyword>
<keyword evidence="4 9" id="KW-0488">Methylation</keyword>
<comment type="similarity">
    <text evidence="2 9">Belongs to the GSP I family.</text>
</comment>
<feature type="domain" description="Type II secretion system protein GspI C-terminal" evidence="10">
    <location>
        <begin position="49"/>
        <end position="125"/>
    </location>
</feature>
<evidence type="ECO:0000256" key="7">
    <source>
        <dbReference type="ARBA" id="ARBA00022989"/>
    </source>
</evidence>
<organism evidence="11 12">
    <name type="scientific">Kinneretia aquatilis</name>
    <dbReference type="NCBI Taxonomy" id="2070761"/>
    <lineage>
        <taxon>Bacteria</taxon>
        <taxon>Pseudomonadati</taxon>
        <taxon>Pseudomonadota</taxon>
        <taxon>Betaproteobacteria</taxon>
        <taxon>Burkholderiales</taxon>
        <taxon>Sphaerotilaceae</taxon>
        <taxon>Roseateles</taxon>
    </lineage>
</organism>
<dbReference type="Gene3D" id="3.30.1300.30">
    <property type="entry name" value="GSPII I/J protein-like"/>
    <property type="match status" value="1"/>
</dbReference>
<protein>
    <recommendedName>
        <fullName evidence="9">Type II secretion system protein I</fullName>
        <shortName evidence="9">T2SS minor pseudopilin I</shortName>
    </recommendedName>
</protein>
<evidence type="ECO:0000256" key="1">
    <source>
        <dbReference type="ARBA" id="ARBA00004377"/>
    </source>
</evidence>
<evidence type="ECO:0000256" key="2">
    <source>
        <dbReference type="ARBA" id="ARBA00008358"/>
    </source>
</evidence>
<comment type="function">
    <text evidence="9">Component of the type II secretion system required for the energy-dependent secretion of extracellular factors such as proteases and toxins from the periplasm.</text>
</comment>
<evidence type="ECO:0000256" key="9">
    <source>
        <dbReference type="RuleBase" id="RU368030"/>
    </source>
</evidence>
<keyword evidence="12" id="KW-1185">Reference proteome</keyword>
<dbReference type="InterPro" id="IPR010052">
    <property type="entry name" value="T2SS_protein-GspI"/>
</dbReference>
<comment type="caution">
    <text evidence="11">The sequence shown here is derived from an EMBL/GenBank/DDBJ whole genome shotgun (WGS) entry which is preliminary data.</text>
</comment>
<dbReference type="PANTHER" id="PTHR38779">
    <property type="entry name" value="TYPE II SECRETION SYSTEM PROTEIN I-RELATED"/>
    <property type="match status" value="1"/>
</dbReference>
<evidence type="ECO:0000256" key="5">
    <source>
        <dbReference type="ARBA" id="ARBA00022519"/>
    </source>
</evidence>
<evidence type="ECO:0000256" key="4">
    <source>
        <dbReference type="ARBA" id="ARBA00022481"/>
    </source>
</evidence>
<evidence type="ECO:0000256" key="8">
    <source>
        <dbReference type="ARBA" id="ARBA00023136"/>
    </source>
</evidence>
<dbReference type="InterPro" id="IPR045584">
    <property type="entry name" value="Pilin-like"/>
</dbReference>
<dbReference type="SUPFAM" id="SSF54523">
    <property type="entry name" value="Pili subunits"/>
    <property type="match status" value="1"/>
</dbReference>
<dbReference type="GO" id="GO:0005886">
    <property type="term" value="C:plasma membrane"/>
    <property type="evidence" value="ECO:0007669"/>
    <property type="project" value="UniProtKB-SubCell"/>
</dbReference>
<dbReference type="NCBIfam" id="TIGR02532">
    <property type="entry name" value="IV_pilin_GFxxxE"/>
    <property type="match status" value="1"/>
</dbReference>
<evidence type="ECO:0000313" key="12">
    <source>
        <dbReference type="Proteomes" id="UP000235916"/>
    </source>
</evidence>
<dbReference type="EMBL" id="POSP01000001">
    <property type="protein sequence ID" value="PND40008.1"/>
    <property type="molecule type" value="Genomic_DNA"/>
</dbReference>
<dbReference type="Pfam" id="PF07963">
    <property type="entry name" value="N_methyl"/>
    <property type="match status" value="1"/>
</dbReference>
<gene>
    <name evidence="11" type="primary">gspI</name>
    <name evidence="11" type="ORF">C1O66_01010</name>
</gene>
<dbReference type="InterPro" id="IPR003413">
    <property type="entry name" value="T2SS_GspI_C"/>
</dbReference>
<dbReference type="PROSITE" id="PS00409">
    <property type="entry name" value="PROKAR_NTER_METHYL"/>
    <property type="match status" value="1"/>
</dbReference>
<dbReference type="Proteomes" id="UP000235916">
    <property type="component" value="Unassembled WGS sequence"/>
</dbReference>
<dbReference type="RefSeq" id="WP_102766143.1">
    <property type="nucleotide sequence ID" value="NZ_POSP01000001.1"/>
</dbReference>
<dbReference type="PANTHER" id="PTHR38779:SF2">
    <property type="entry name" value="TYPE II SECRETION SYSTEM PROTEIN I-RELATED"/>
    <property type="match status" value="1"/>
</dbReference>
<proteinExistence type="inferred from homology"/>
<dbReference type="AlphaFoldDB" id="A0A2N8L2T1"/>
<dbReference type="GO" id="GO:0015628">
    <property type="term" value="P:protein secretion by the type II secretion system"/>
    <property type="evidence" value="ECO:0007669"/>
    <property type="project" value="UniProtKB-UniRule"/>
</dbReference>
<evidence type="ECO:0000313" key="11">
    <source>
        <dbReference type="EMBL" id="PND40008.1"/>
    </source>
</evidence>
<dbReference type="NCBIfam" id="TIGR01707">
    <property type="entry name" value="gspI"/>
    <property type="match status" value="1"/>
</dbReference>
<comment type="subcellular location">
    <subcellularLocation>
        <location evidence="1 9">Cell inner membrane</location>
        <topology evidence="1 9">Single-pass membrane protein</topology>
    </subcellularLocation>
</comment>
<dbReference type="InterPro" id="IPR012902">
    <property type="entry name" value="N_methyl_site"/>
</dbReference>